<proteinExistence type="predicted"/>
<dbReference type="AlphaFoldDB" id="A0A0J7NB07"/>
<accession>A0A0J7NB07</accession>
<feature type="compositionally biased region" description="Basic and acidic residues" evidence="1">
    <location>
        <begin position="59"/>
        <end position="74"/>
    </location>
</feature>
<dbReference type="PaxDb" id="67767-A0A0J7NB07"/>
<dbReference type="EMBL" id="LBMM01007374">
    <property type="protein sequence ID" value="KMQ89790.1"/>
    <property type="molecule type" value="Genomic_DNA"/>
</dbReference>
<protein>
    <submittedName>
        <fullName evidence="2">Beta and beta-prime subunits of dna dependent rna-polymerase</fullName>
    </submittedName>
</protein>
<evidence type="ECO:0000313" key="3">
    <source>
        <dbReference type="Proteomes" id="UP000036403"/>
    </source>
</evidence>
<dbReference type="Proteomes" id="UP000036403">
    <property type="component" value="Unassembled WGS sequence"/>
</dbReference>
<feature type="region of interest" description="Disordered" evidence="1">
    <location>
        <begin position="57"/>
        <end position="99"/>
    </location>
</feature>
<keyword evidence="3" id="KW-1185">Reference proteome</keyword>
<comment type="caution">
    <text evidence="2">The sequence shown here is derived from an EMBL/GenBank/DDBJ whole genome shotgun (WGS) entry which is preliminary data.</text>
</comment>
<sequence length="99" mass="11405">MESIKTDTDKVTIIQLGSVSKNLMSIIDKVWKSRLKVATVSEKCYLEIVELVNQNTVSKSKESQKKFRDQEHKPVNKANSRFRKDNICEGRFPQTDTES</sequence>
<gene>
    <name evidence="2" type="ORF">RF55_10535</name>
</gene>
<evidence type="ECO:0000313" key="2">
    <source>
        <dbReference type="EMBL" id="KMQ89790.1"/>
    </source>
</evidence>
<reference evidence="2 3" key="1">
    <citation type="submission" date="2015-04" db="EMBL/GenBank/DDBJ databases">
        <title>Lasius niger genome sequencing.</title>
        <authorList>
            <person name="Konorov E.A."/>
            <person name="Nikitin M.A."/>
            <person name="Kirill M.V."/>
            <person name="Chang P."/>
        </authorList>
    </citation>
    <scope>NUCLEOTIDE SEQUENCE [LARGE SCALE GENOMIC DNA]</scope>
    <source>
        <tissue evidence="2">Whole</tissue>
    </source>
</reference>
<name>A0A0J7NB07_LASNI</name>
<evidence type="ECO:0000256" key="1">
    <source>
        <dbReference type="SAM" id="MobiDB-lite"/>
    </source>
</evidence>
<organism evidence="2 3">
    <name type="scientific">Lasius niger</name>
    <name type="common">Black garden ant</name>
    <dbReference type="NCBI Taxonomy" id="67767"/>
    <lineage>
        <taxon>Eukaryota</taxon>
        <taxon>Metazoa</taxon>
        <taxon>Ecdysozoa</taxon>
        <taxon>Arthropoda</taxon>
        <taxon>Hexapoda</taxon>
        <taxon>Insecta</taxon>
        <taxon>Pterygota</taxon>
        <taxon>Neoptera</taxon>
        <taxon>Endopterygota</taxon>
        <taxon>Hymenoptera</taxon>
        <taxon>Apocrita</taxon>
        <taxon>Aculeata</taxon>
        <taxon>Formicoidea</taxon>
        <taxon>Formicidae</taxon>
        <taxon>Formicinae</taxon>
        <taxon>Lasius</taxon>
        <taxon>Lasius</taxon>
    </lineage>
</organism>